<keyword evidence="3" id="KW-1185">Reference proteome</keyword>
<accession>A0AAW2G8X7</accession>
<name>A0AAW2G8X7_9HYME</name>
<dbReference type="AlphaFoldDB" id="A0AAW2G8X7"/>
<reference evidence="2 3" key="1">
    <citation type="submission" date="2023-03" db="EMBL/GenBank/DDBJ databases">
        <title>High recombination rates correlate with genetic variation in Cardiocondyla obscurior ants.</title>
        <authorList>
            <person name="Errbii M."/>
        </authorList>
    </citation>
    <scope>NUCLEOTIDE SEQUENCE [LARGE SCALE GENOMIC DNA]</scope>
    <source>
        <strain evidence="2">Alpha-2009</strain>
        <tissue evidence="2">Whole body</tissue>
    </source>
</reference>
<comment type="caution">
    <text evidence="2">The sequence shown here is derived from an EMBL/GenBank/DDBJ whole genome shotgun (WGS) entry which is preliminary data.</text>
</comment>
<proteinExistence type="predicted"/>
<feature type="transmembrane region" description="Helical" evidence="1">
    <location>
        <begin position="15"/>
        <end position="34"/>
    </location>
</feature>
<keyword evidence="1" id="KW-0472">Membrane</keyword>
<gene>
    <name evidence="2" type="ORF">PUN28_005973</name>
</gene>
<dbReference type="Proteomes" id="UP001430953">
    <property type="component" value="Unassembled WGS sequence"/>
</dbReference>
<protein>
    <submittedName>
        <fullName evidence="2">Uncharacterized protein</fullName>
    </submittedName>
</protein>
<keyword evidence="1" id="KW-0812">Transmembrane</keyword>
<keyword evidence="1" id="KW-1133">Transmembrane helix</keyword>
<organism evidence="2 3">
    <name type="scientific">Cardiocondyla obscurior</name>
    <dbReference type="NCBI Taxonomy" id="286306"/>
    <lineage>
        <taxon>Eukaryota</taxon>
        <taxon>Metazoa</taxon>
        <taxon>Ecdysozoa</taxon>
        <taxon>Arthropoda</taxon>
        <taxon>Hexapoda</taxon>
        <taxon>Insecta</taxon>
        <taxon>Pterygota</taxon>
        <taxon>Neoptera</taxon>
        <taxon>Endopterygota</taxon>
        <taxon>Hymenoptera</taxon>
        <taxon>Apocrita</taxon>
        <taxon>Aculeata</taxon>
        <taxon>Formicoidea</taxon>
        <taxon>Formicidae</taxon>
        <taxon>Myrmicinae</taxon>
        <taxon>Cardiocondyla</taxon>
    </lineage>
</organism>
<evidence type="ECO:0000313" key="2">
    <source>
        <dbReference type="EMBL" id="KAL0123812.1"/>
    </source>
</evidence>
<dbReference type="EMBL" id="JADYXP020000005">
    <property type="protein sequence ID" value="KAL0123812.1"/>
    <property type="molecule type" value="Genomic_DNA"/>
</dbReference>
<sequence length="210" mass="24722">MYLIFLNLVDLKIKIFLYMHLILILIQQCTHLDVRLVKWRMSLLICLCTIKGATSRQPMVEYLVVGAPPTRDSRIIFKIRKWPLAFRIPHPCPRLDIITAPLRANVDSSLFLPLPLRRRPVQHSGIDNGMMQVPRCRNAWRWFPPFTQPGEPGQPRAAMRAVGSVFFFFFFFFFFLFSMEKLVYPDIINRVECNLMNYLICLCSILYHQI</sequence>
<evidence type="ECO:0000256" key="1">
    <source>
        <dbReference type="SAM" id="Phobius"/>
    </source>
</evidence>
<feature type="transmembrane region" description="Helical" evidence="1">
    <location>
        <begin position="157"/>
        <end position="177"/>
    </location>
</feature>
<evidence type="ECO:0000313" key="3">
    <source>
        <dbReference type="Proteomes" id="UP001430953"/>
    </source>
</evidence>